<evidence type="ECO:0000256" key="6">
    <source>
        <dbReference type="SAM" id="MobiDB-lite"/>
    </source>
</evidence>
<sequence length="1274" mass="145823">MIADISKYDEDKETPPNPDDLRSLPDFAALCSFLTFFGSDLGIHLTFPQLYDFLALQNSGMECNTKTKIWETLHVKLLNKLKYRARPDRWEPVLGRFLLSHGLHIDGIQTAAELLLNSECGNNEKLDVFIQKPSGYVSSYYRLSPNVRVKTLLCLLETQFDRNQPFKDKANLRSPVDLRFPPLGIDVWGRSYWLLKDSDINIYLYREDHQENNFQLLCESFDDVRGLIEELKEAFSEDEKLESIFKKKQASDRSNLKDHLENLIQDGVASPELEISKNDEDSVISPPSHPNVCLKPAITPPPTPTCDQKPTIHSVDMLLAISKIEHSVKPESQENVGLSEEMVSSNRGKTDDQNRNVIHEIEVGQKCVDVNAEYHTKQECTTEQVLRPEDDCNEHTNQDSESSAVEPCTTVLSKKSRKNSSIKSSEIVVNEQDLRRSSRQRKPVQVFNIQPTQSKRPKLSTPVSNSLHKVNNEDEKPKKQKIPVVKIHLTANGHVVNKNQKRKKKRHRKKPRKGSNPWIYGTSSSESDGEDDSFENALMQHLNVDSDESNPHSPKKPDKDINPEWSDAPESDFDPNGLDIQSDADSVTDGRNLARQKRLQKKFESNPSTNCNVDEKEEPCQVCFKSHLPDWILLCDRCDLGHHAMCLSPPLHIIPEGDWFCPRCQHATLISALKETITVLEAESKKRNIWKRMQERLNFVNISMTNILGDDDSDFHERKNKKGKVLRNTQKNNVKYACDDSYSDEENEDIAFVSHSDTKNTNSNTDSGVDGRSQGNSIRRRRQVRPKSKMQFSRPRRVNFREETSEESESVESDYEPLPCRNTRQRQVRYKVSEAFKELDEALEADEKYQEEKQRKLKRKTSEHYNHTDGENVIDEECELNGHTPKCSRGKDLSNILGPDWKESEEDNSIRSRRKKRRIADLSSSSSSEHSNEDSVDGKARRSCRARDEDFKPSSSEVSESEDDIDSRKHISSDDFEQMSSDNSWLSTARHNSRSTRGNARKKKRSSKFSYRSRKPVPYFEYSDEGSDRAVLRTRRCTRTVVSYRESNDDTTDNSEHDFSEAPVTSNSRIRRVLDDEEEEKEEGAQIDRTNADRPPTPISVSLKIKRPQSNRTVLKYSSDSDYQPCDDDDDDDQEEDSQGDSDSVKTDRKIPRTNTPMKSKDIIESQSDESNHEHSTSVLIISETSDIDNSLFKDNVKSVSVESGDCKVESTDNISVNSFDTSKNRLNENNDDDDEEVEDEADECLPVRNIPHVSPQFDKQIIENQPCVSPDVF</sequence>
<evidence type="ECO:0000256" key="3">
    <source>
        <dbReference type="ARBA" id="ARBA00022833"/>
    </source>
</evidence>
<dbReference type="PANTHER" id="PTHR14296">
    <property type="entry name" value="REMODELING AND SPACING FACTOR 1"/>
    <property type="match status" value="1"/>
</dbReference>
<feature type="region of interest" description="Disordered" evidence="6">
    <location>
        <begin position="391"/>
        <end position="532"/>
    </location>
</feature>
<dbReference type="GO" id="GO:0031213">
    <property type="term" value="C:RSF complex"/>
    <property type="evidence" value="ECO:0007669"/>
    <property type="project" value="InterPro"/>
</dbReference>
<evidence type="ECO:0000256" key="1">
    <source>
        <dbReference type="ARBA" id="ARBA00022723"/>
    </source>
</evidence>
<dbReference type="GO" id="GO:0042393">
    <property type="term" value="F:histone binding"/>
    <property type="evidence" value="ECO:0007669"/>
    <property type="project" value="TreeGrafter"/>
</dbReference>
<dbReference type="InterPro" id="IPR011011">
    <property type="entry name" value="Znf_FYVE_PHD"/>
</dbReference>
<reference evidence="9" key="2">
    <citation type="submission" date="2023-11" db="UniProtKB">
        <authorList>
            <consortium name="WormBaseParasite"/>
        </authorList>
    </citation>
    <scope>IDENTIFICATION</scope>
</reference>
<feature type="compositionally biased region" description="Basic residues" evidence="6">
    <location>
        <begin position="991"/>
        <end position="1011"/>
    </location>
</feature>
<evidence type="ECO:0000313" key="9">
    <source>
        <dbReference type="WBParaSite" id="SRDH1_31040.4"/>
    </source>
</evidence>
<evidence type="ECO:0000313" key="8">
    <source>
        <dbReference type="Proteomes" id="UP000050792"/>
    </source>
</evidence>
<dbReference type="PROSITE" id="PS50016">
    <property type="entry name" value="ZF_PHD_2"/>
    <property type="match status" value="1"/>
</dbReference>
<feature type="compositionally biased region" description="Acidic residues" evidence="6">
    <location>
        <begin position="1230"/>
        <end position="1241"/>
    </location>
</feature>
<dbReference type="GO" id="GO:0008270">
    <property type="term" value="F:zinc ion binding"/>
    <property type="evidence" value="ECO:0007669"/>
    <property type="project" value="UniProtKB-KW"/>
</dbReference>
<dbReference type="Proteomes" id="UP000050792">
    <property type="component" value="Unassembled WGS sequence"/>
</dbReference>
<feature type="region of interest" description="Disordered" evidence="6">
    <location>
        <begin position="753"/>
        <end position="818"/>
    </location>
</feature>
<dbReference type="InterPro" id="IPR001965">
    <property type="entry name" value="Znf_PHD"/>
</dbReference>
<name>A0AA85F130_9TREM</name>
<keyword evidence="2 4" id="KW-0863">Zinc-finger</keyword>
<keyword evidence="8" id="KW-1185">Reference proteome</keyword>
<dbReference type="SUPFAM" id="SSF57903">
    <property type="entry name" value="FYVE/PHD zinc finger"/>
    <property type="match status" value="1"/>
</dbReference>
<feature type="region of interest" description="Disordered" evidence="6">
    <location>
        <begin position="330"/>
        <end position="351"/>
    </location>
</feature>
<feature type="region of interest" description="Disordered" evidence="6">
    <location>
        <begin position="882"/>
        <end position="1011"/>
    </location>
</feature>
<feature type="compositionally biased region" description="Basic residues" evidence="6">
    <location>
        <begin position="499"/>
        <end position="513"/>
    </location>
</feature>
<feature type="compositionally biased region" description="Polar residues" evidence="6">
    <location>
        <begin position="1212"/>
        <end position="1222"/>
    </location>
</feature>
<feature type="compositionally biased region" description="Basic and acidic residues" evidence="6">
    <location>
        <begin position="930"/>
        <end position="952"/>
    </location>
</feature>
<dbReference type="InterPro" id="IPR019787">
    <property type="entry name" value="Znf_PHD-finger"/>
</dbReference>
<dbReference type="SMART" id="SM00249">
    <property type="entry name" value="PHD"/>
    <property type="match status" value="1"/>
</dbReference>
<dbReference type="PROSITE" id="PS01359">
    <property type="entry name" value="ZF_PHD_1"/>
    <property type="match status" value="1"/>
</dbReference>
<feature type="compositionally biased region" description="Basic and acidic residues" evidence="6">
    <location>
        <begin position="1159"/>
        <end position="1176"/>
    </location>
</feature>
<accession>A0AA85F130</accession>
<feature type="compositionally biased region" description="Acidic residues" evidence="6">
    <location>
        <begin position="804"/>
        <end position="815"/>
    </location>
</feature>
<feature type="compositionally biased region" description="Polar residues" evidence="6">
    <location>
        <begin position="759"/>
        <end position="777"/>
    </location>
</feature>
<dbReference type="GO" id="GO:0045892">
    <property type="term" value="P:negative regulation of DNA-templated transcription"/>
    <property type="evidence" value="ECO:0007669"/>
    <property type="project" value="TreeGrafter"/>
</dbReference>
<evidence type="ECO:0000256" key="4">
    <source>
        <dbReference type="PROSITE-ProRule" id="PRU00146"/>
    </source>
</evidence>
<dbReference type="AlphaFoldDB" id="A0AA85F130"/>
<dbReference type="InterPro" id="IPR019786">
    <property type="entry name" value="Zinc_finger_PHD-type_CS"/>
</dbReference>
<evidence type="ECO:0000256" key="2">
    <source>
        <dbReference type="ARBA" id="ARBA00022771"/>
    </source>
</evidence>
<proteinExistence type="predicted"/>
<dbReference type="Pfam" id="PF00628">
    <property type="entry name" value="PHD"/>
    <property type="match status" value="1"/>
</dbReference>
<evidence type="ECO:0000259" key="7">
    <source>
        <dbReference type="PROSITE" id="PS50016"/>
    </source>
</evidence>
<reference evidence="8" key="1">
    <citation type="submission" date="2022-06" db="EMBL/GenBank/DDBJ databases">
        <authorList>
            <person name="Berger JAMES D."/>
            <person name="Berger JAMES D."/>
        </authorList>
    </citation>
    <scope>NUCLEOTIDE SEQUENCE [LARGE SCALE GENOMIC DNA]</scope>
</reference>
<feature type="region of interest" description="Disordered" evidence="6">
    <location>
        <begin position="544"/>
        <end position="589"/>
    </location>
</feature>
<organism evidence="8 9">
    <name type="scientific">Schistosoma rodhaini</name>
    <dbReference type="NCBI Taxonomy" id="6188"/>
    <lineage>
        <taxon>Eukaryota</taxon>
        <taxon>Metazoa</taxon>
        <taxon>Spiralia</taxon>
        <taxon>Lophotrochozoa</taxon>
        <taxon>Platyhelminthes</taxon>
        <taxon>Trematoda</taxon>
        <taxon>Digenea</taxon>
        <taxon>Strigeidida</taxon>
        <taxon>Schistosomatoidea</taxon>
        <taxon>Schistosomatidae</taxon>
        <taxon>Schistosoma</taxon>
    </lineage>
</organism>
<evidence type="ECO:0000256" key="5">
    <source>
        <dbReference type="SAM" id="Coils"/>
    </source>
</evidence>
<feature type="region of interest" description="Disordered" evidence="6">
    <location>
        <begin position="1"/>
        <end position="20"/>
    </location>
</feature>
<dbReference type="CDD" id="cd15543">
    <property type="entry name" value="PHD_RSF1"/>
    <property type="match status" value="1"/>
</dbReference>
<keyword evidence="3" id="KW-0862">Zinc</keyword>
<protein>
    <submittedName>
        <fullName evidence="9">PHD-type domain-containing protein</fullName>
    </submittedName>
</protein>
<feature type="compositionally biased region" description="Acidic residues" evidence="6">
    <location>
        <begin position="1125"/>
        <end position="1140"/>
    </location>
</feature>
<feature type="compositionally biased region" description="Basic residues" evidence="6">
    <location>
        <begin position="778"/>
        <end position="798"/>
    </location>
</feature>
<feature type="region of interest" description="Disordered" evidence="6">
    <location>
        <begin position="1203"/>
        <end position="1241"/>
    </location>
</feature>
<feature type="region of interest" description="Disordered" evidence="6">
    <location>
        <begin position="1045"/>
        <end position="1177"/>
    </location>
</feature>
<dbReference type="PANTHER" id="PTHR14296:SF16">
    <property type="entry name" value="REMODELING AND SPACING FACTOR 1"/>
    <property type="match status" value="1"/>
</dbReference>
<keyword evidence="1" id="KW-0479">Metal-binding</keyword>
<feature type="compositionally biased region" description="Polar residues" evidence="6">
    <location>
        <begin position="978"/>
        <end position="990"/>
    </location>
</feature>
<dbReference type="WBParaSite" id="SRDH1_31040.4">
    <property type="protein sequence ID" value="SRDH1_31040.4"/>
    <property type="gene ID" value="SRDH1_31040"/>
</dbReference>
<keyword evidence="5" id="KW-0175">Coiled coil</keyword>
<dbReference type="InterPro" id="IPR028938">
    <property type="entry name" value="Rsf1-like"/>
</dbReference>
<feature type="compositionally biased region" description="Basic and acidic residues" evidence="6">
    <location>
        <begin position="1083"/>
        <end position="1092"/>
    </location>
</feature>
<feature type="domain" description="PHD-type" evidence="7">
    <location>
        <begin position="617"/>
        <end position="667"/>
    </location>
</feature>
<feature type="coiled-coil region" evidence="5">
    <location>
        <begin position="832"/>
        <end position="859"/>
    </location>
</feature>
<dbReference type="Gene3D" id="2.30.30.1150">
    <property type="match status" value="1"/>
</dbReference>